<dbReference type="AlphaFoldDB" id="E0S6B1"/>
<dbReference type="Proteomes" id="UP000002313">
    <property type="component" value="Chromosome III"/>
</dbReference>
<dbReference type="InterPro" id="IPR052093">
    <property type="entry name" value="HR_Repair_Mediator"/>
</dbReference>
<dbReference type="GO" id="GO:0005524">
    <property type="term" value="F:ATP binding"/>
    <property type="evidence" value="ECO:0007669"/>
    <property type="project" value="UniProtKB-KW"/>
</dbReference>
<evidence type="ECO:0000256" key="4">
    <source>
        <dbReference type="ARBA" id="ARBA00022840"/>
    </source>
</evidence>
<accession>E0S6B1</accession>
<evidence type="ECO:0000313" key="8">
    <source>
        <dbReference type="Proteomes" id="UP000002313"/>
    </source>
</evidence>
<sequence length="202" mass="22539">MGLLKYHGVTELSGKPGSGKTAIAIEESKEFPTIYLTTTAFCIERYKGSSKEVMDRVVIKYIPTIGHLASFAMNSIERIVVESNTRLIIIDSLDHLLATEGMGMSRGVLFGIINKLKRVSQKHLVNILVVTCHYGTWTVGSFCIPNPVLGLQWMYMVNTKYICSRNGEKRTLKLVRSPLASSGTWEFEIGPSRVYIVSEAFE</sequence>
<dbReference type="HOGENOM" id="CLU_1354602_0_0_1"/>
<dbReference type="GO" id="GO:0000400">
    <property type="term" value="F:four-way junction DNA binding"/>
    <property type="evidence" value="ECO:0007669"/>
    <property type="project" value="TreeGrafter"/>
</dbReference>
<dbReference type="PANTHER" id="PTHR46239:SF1">
    <property type="entry name" value="DNA REPAIR PROTEIN RAD51 HOMOLOG 3"/>
    <property type="match status" value="1"/>
</dbReference>
<dbReference type="OrthoDB" id="1861185at2759"/>
<dbReference type="SUPFAM" id="SSF52540">
    <property type="entry name" value="P-loop containing nucleoside triphosphate hydrolases"/>
    <property type="match status" value="1"/>
</dbReference>
<reference evidence="7 8" key="2">
    <citation type="journal article" date="2012" name="Proc. Natl. Acad. Sci. U.S.A.">
        <title>Gain and loss of multiple functionally related, horizontally transferred genes in the reduced genomes of two microsporidian parasites.</title>
        <authorList>
            <person name="Pombert J.-F."/>
            <person name="Selman M."/>
            <person name="Burki F."/>
            <person name="Bardell F.T."/>
            <person name="Farinelli L."/>
            <person name="Solter L.F."/>
            <person name="Whitman D.W."/>
            <person name="Weiss L.M."/>
            <person name="Corradi N."/>
            <person name="Keeling P.J."/>
        </authorList>
    </citation>
    <scope>NUCLEOTIDE SEQUENCE [LARGE SCALE GENOMIC DNA]</scope>
    <source>
        <strain evidence="7 8">ATCC 50506</strain>
    </source>
</reference>
<reference evidence="7 8" key="1">
    <citation type="journal article" date="2010" name="Nat. Commun.">
        <title>The complete sequence of the smallest known nuclear genome from the microsporidian Encephalitozoon intestinalis.</title>
        <authorList>
            <person name="Corradi N."/>
            <person name="Pombert J.-F."/>
            <person name="Farinelli L."/>
            <person name="Didier E.S."/>
            <person name="Keeling P.J."/>
        </authorList>
    </citation>
    <scope>NUCLEOTIDE SEQUENCE [LARGE SCALE GENOMIC DNA]</scope>
    <source>
        <strain evidence="7 8">ATCC 50506</strain>
    </source>
</reference>
<evidence type="ECO:0000256" key="2">
    <source>
        <dbReference type="ARBA" id="ARBA00022741"/>
    </source>
</evidence>
<evidence type="ECO:0000256" key="1">
    <source>
        <dbReference type="ARBA" id="ARBA00004123"/>
    </source>
</evidence>
<dbReference type="PANTHER" id="PTHR46239">
    <property type="entry name" value="DNA REPAIR PROTEIN RAD51 HOMOLOG 3 RAD51C"/>
    <property type="match status" value="1"/>
</dbReference>
<evidence type="ECO:0000256" key="6">
    <source>
        <dbReference type="ARBA" id="ARBA00023242"/>
    </source>
</evidence>
<dbReference type="VEuPathDB" id="MicrosporidiaDB:Eint_031030"/>
<dbReference type="GO" id="GO:0000707">
    <property type="term" value="P:meiotic DNA recombinase assembly"/>
    <property type="evidence" value="ECO:0007669"/>
    <property type="project" value="TreeGrafter"/>
</dbReference>
<dbReference type="GeneID" id="9698816"/>
<evidence type="ECO:0000313" key="7">
    <source>
        <dbReference type="EMBL" id="ADM11246.1"/>
    </source>
</evidence>
<dbReference type="KEGG" id="ein:Eint_031030"/>
<dbReference type="InterPro" id="IPR027417">
    <property type="entry name" value="P-loop_NTPase"/>
</dbReference>
<gene>
    <name evidence="7" type="ORF">Eint_031030</name>
</gene>
<keyword evidence="3" id="KW-0227">DNA damage</keyword>
<keyword evidence="2" id="KW-0547">Nucleotide-binding</keyword>
<protein>
    <submittedName>
        <fullName evidence="7">Hypothetical recombinase-like protein</fullName>
    </submittedName>
</protein>
<organism evidence="7 8">
    <name type="scientific">Encephalitozoon intestinalis (strain ATCC 50506)</name>
    <name type="common">Microsporidian parasite</name>
    <name type="synonym">Septata intestinalis</name>
    <dbReference type="NCBI Taxonomy" id="876142"/>
    <lineage>
        <taxon>Eukaryota</taxon>
        <taxon>Fungi</taxon>
        <taxon>Fungi incertae sedis</taxon>
        <taxon>Microsporidia</taxon>
        <taxon>Unikaryonidae</taxon>
        <taxon>Encephalitozoon</taxon>
    </lineage>
</organism>
<comment type="subcellular location">
    <subcellularLocation>
        <location evidence="1">Nucleus</location>
    </subcellularLocation>
</comment>
<name>E0S6B1_ENCIT</name>
<dbReference type="GO" id="GO:0005657">
    <property type="term" value="C:replication fork"/>
    <property type="evidence" value="ECO:0007669"/>
    <property type="project" value="TreeGrafter"/>
</dbReference>
<dbReference type="GO" id="GO:0033065">
    <property type="term" value="C:Rad51C-XRCC3 complex"/>
    <property type="evidence" value="ECO:0007669"/>
    <property type="project" value="TreeGrafter"/>
</dbReference>
<dbReference type="GO" id="GO:0008821">
    <property type="term" value="F:crossover junction DNA endonuclease activity"/>
    <property type="evidence" value="ECO:0007669"/>
    <property type="project" value="TreeGrafter"/>
</dbReference>
<dbReference type="RefSeq" id="XP_003072606.1">
    <property type="nucleotide sequence ID" value="XM_003072560.1"/>
</dbReference>
<dbReference type="GO" id="GO:0033063">
    <property type="term" value="C:Rad51B-Rad51C-Rad51D-XRCC2 complex"/>
    <property type="evidence" value="ECO:0007669"/>
    <property type="project" value="TreeGrafter"/>
</dbReference>
<dbReference type="Gene3D" id="3.40.50.300">
    <property type="entry name" value="P-loop containing nucleotide triphosphate hydrolases"/>
    <property type="match status" value="1"/>
</dbReference>
<evidence type="ECO:0000256" key="5">
    <source>
        <dbReference type="ARBA" id="ARBA00023204"/>
    </source>
</evidence>
<keyword evidence="6" id="KW-0539">Nucleus</keyword>
<keyword evidence="5" id="KW-0234">DNA repair</keyword>
<keyword evidence="8" id="KW-1185">Reference proteome</keyword>
<evidence type="ECO:0000256" key="3">
    <source>
        <dbReference type="ARBA" id="ARBA00022763"/>
    </source>
</evidence>
<dbReference type="GO" id="GO:0007131">
    <property type="term" value="P:reciprocal meiotic recombination"/>
    <property type="evidence" value="ECO:0007669"/>
    <property type="project" value="TreeGrafter"/>
</dbReference>
<dbReference type="EMBL" id="CP001944">
    <property type="protein sequence ID" value="ADM11246.1"/>
    <property type="molecule type" value="Genomic_DNA"/>
</dbReference>
<keyword evidence="4" id="KW-0067">ATP-binding</keyword>
<proteinExistence type="predicted"/>